<dbReference type="NCBIfam" id="TIGR01868">
    <property type="entry name" value="casD_Cas5e"/>
    <property type="match status" value="1"/>
</dbReference>
<proteinExistence type="predicted"/>
<dbReference type="CDD" id="cd09756">
    <property type="entry name" value="Cas5_I-E"/>
    <property type="match status" value="1"/>
</dbReference>
<evidence type="ECO:0000313" key="2">
    <source>
        <dbReference type="EMBL" id="MFC0529055.1"/>
    </source>
</evidence>
<accession>A0ABV6M2Y0</accession>
<dbReference type="EMBL" id="JBHLUH010000023">
    <property type="protein sequence ID" value="MFC0529055.1"/>
    <property type="molecule type" value="Genomic_DNA"/>
</dbReference>
<dbReference type="Pfam" id="PF09704">
    <property type="entry name" value="Cas_Cas5d"/>
    <property type="match status" value="1"/>
</dbReference>
<protein>
    <submittedName>
        <fullName evidence="2">Type I-E CRISPR-associated protein Cas5/CasD</fullName>
    </submittedName>
</protein>
<dbReference type="InterPro" id="IPR013422">
    <property type="entry name" value="CRISPR-assoc_prot_Cas5_N"/>
</dbReference>
<name>A0ABV6M2Y0_9ACTN</name>
<keyword evidence="1" id="KW-0051">Antiviral defense</keyword>
<dbReference type="Gene3D" id="3.30.70.2660">
    <property type="match status" value="1"/>
</dbReference>
<dbReference type="Proteomes" id="UP001589867">
    <property type="component" value="Unassembled WGS sequence"/>
</dbReference>
<evidence type="ECO:0000256" key="1">
    <source>
        <dbReference type="ARBA" id="ARBA00023118"/>
    </source>
</evidence>
<dbReference type="RefSeq" id="WP_377251429.1">
    <property type="nucleotide sequence ID" value="NZ_JBHLUH010000023.1"/>
</dbReference>
<evidence type="ECO:0000313" key="3">
    <source>
        <dbReference type="Proteomes" id="UP001589867"/>
    </source>
</evidence>
<sequence>MPAYSLALCFDAPMQSWGVRSRGSIRDTGREPSKSGVIGLLGAALGIARDNHEAIADLAQLRMGVRVDREGILERDFHTVQNVPTTTGTGHRTAVSHRYYLADALFLVVLQHQQPEKLNQILAALHDPIWPLFFGRRAFPPARPIVSSGRPGEHLTGLGLLEQPIEQVLATHPWLENRDEIRTAQRRQELRNPLRTVVDCTPDDQAAEIRPDLPLSFTHGDRRYTTRTVRTGHVPLTDRLINTEAATCI</sequence>
<dbReference type="NCBIfam" id="TIGR02593">
    <property type="entry name" value="CRISPR_cas5"/>
    <property type="match status" value="1"/>
</dbReference>
<comment type="caution">
    <text evidence="2">The sequence shown here is derived from an EMBL/GenBank/DDBJ whole genome shotgun (WGS) entry which is preliminary data.</text>
</comment>
<dbReference type="InterPro" id="IPR010147">
    <property type="entry name" value="CRISPR-assoc_prot_CasD"/>
</dbReference>
<dbReference type="InterPro" id="IPR021124">
    <property type="entry name" value="CRISPR-assoc_prot_Cas5"/>
</dbReference>
<gene>
    <name evidence="2" type="primary">cas5e</name>
    <name evidence="2" type="ORF">ACFFIA_15465</name>
</gene>
<reference evidence="2 3" key="1">
    <citation type="submission" date="2024-09" db="EMBL/GenBank/DDBJ databases">
        <authorList>
            <person name="Sun Q."/>
            <person name="Mori K."/>
        </authorList>
    </citation>
    <scope>NUCLEOTIDE SEQUENCE [LARGE SCALE GENOMIC DNA]</scope>
    <source>
        <strain evidence="2 3">TBRC 3947</strain>
    </source>
</reference>
<keyword evidence="3" id="KW-1185">Reference proteome</keyword>
<organism evidence="2 3">
    <name type="scientific">Phytohabitans kaempferiae</name>
    <dbReference type="NCBI Taxonomy" id="1620943"/>
    <lineage>
        <taxon>Bacteria</taxon>
        <taxon>Bacillati</taxon>
        <taxon>Actinomycetota</taxon>
        <taxon>Actinomycetes</taxon>
        <taxon>Micromonosporales</taxon>
        <taxon>Micromonosporaceae</taxon>
    </lineage>
</organism>